<comment type="caution">
    <text evidence="3">The sequence shown here is derived from an EMBL/GenBank/DDBJ whole genome shotgun (WGS) entry which is preliminary data.</text>
</comment>
<feature type="chain" id="PRO_5002752565" evidence="2">
    <location>
        <begin position="32"/>
        <end position="218"/>
    </location>
</feature>
<reference evidence="3" key="1">
    <citation type="submission" date="2007-10" db="EMBL/GenBank/DDBJ databases">
        <authorList>
            <person name="Fulton L."/>
            <person name="Clifton S."/>
            <person name="Fulton B."/>
            <person name="Xu J."/>
            <person name="Minx P."/>
            <person name="Pepin K.H."/>
            <person name="Johnson M."/>
            <person name="Thiruvilangam P."/>
            <person name="Bhonagiri V."/>
            <person name="Nash W.E."/>
            <person name="Mardis E.R."/>
            <person name="Wilson R.K."/>
        </authorList>
    </citation>
    <scope>NUCLEOTIDE SEQUENCE [LARGE SCALE GENOMIC DNA]</scope>
    <source>
        <strain evidence="3">DSM 15702</strain>
    </source>
</reference>
<dbReference type="EMBL" id="ABCA03000011">
    <property type="protein sequence ID" value="EDS02080.1"/>
    <property type="molecule type" value="Genomic_DNA"/>
</dbReference>
<dbReference type="AlphaFoldDB" id="B0MJP2"/>
<proteinExistence type="predicted"/>
<reference evidence="3" key="2">
    <citation type="submission" date="2014-06" db="EMBL/GenBank/DDBJ databases">
        <title>Draft genome sequence of Eubacterium siraeum (DSM 15702).</title>
        <authorList>
            <person name="Sudarsanam P."/>
            <person name="Ley R."/>
            <person name="Guruge J."/>
            <person name="Turnbaugh P.J."/>
            <person name="Mahowald M."/>
            <person name="Liep D."/>
            <person name="Gordon J."/>
        </authorList>
    </citation>
    <scope>NUCLEOTIDE SEQUENCE</scope>
    <source>
        <strain evidence="3">DSM 15702</strain>
    </source>
</reference>
<protein>
    <submittedName>
        <fullName evidence="3">Uncharacterized protein</fullName>
    </submittedName>
</protein>
<organism evidence="3 4">
    <name type="scientific">[Eubacterium] siraeum DSM 15702</name>
    <dbReference type="NCBI Taxonomy" id="428128"/>
    <lineage>
        <taxon>Bacteria</taxon>
        <taxon>Bacillati</taxon>
        <taxon>Bacillota</taxon>
        <taxon>Clostridia</taxon>
        <taxon>Eubacteriales</taxon>
        <taxon>Oscillospiraceae</taxon>
        <taxon>Oscillospiraceae incertae sedis</taxon>
    </lineage>
</organism>
<accession>B0MJP2</accession>
<evidence type="ECO:0000313" key="3">
    <source>
        <dbReference type="EMBL" id="EDS02080.1"/>
    </source>
</evidence>
<keyword evidence="2" id="KW-0732">Signal</keyword>
<evidence type="ECO:0000313" key="4">
    <source>
        <dbReference type="Proteomes" id="UP000005326"/>
    </source>
</evidence>
<evidence type="ECO:0000256" key="2">
    <source>
        <dbReference type="SAM" id="SignalP"/>
    </source>
</evidence>
<feature type="non-terminal residue" evidence="3">
    <location>
        <position position="218"/>
    </location>
</feature>
<sequence>MEDKFMKFSKVLASVAAATVAVSALAVSAFAADALVSMTVAESGKPSDAGQVNLWELPFDESVYTWAGDVDKAVATITSQAYANGALGANTVAADGWAASAQVENSAAGTNEWVWDGIGGLKSGLDEDGKETGYFKVEVWWMNAQDDGSAATLTVDKVDFYNKNGDLLATYPVADVNPGESNAPVEPGETEDPAEPGKSDAVNPGECSGEPVNPPTGA</sequence>
<feature type="region of interest" description="Disordered" evidence="1">
    <location>
        <begin position="172"/>
        <end position="218"/>
    </location>
</feature>
<name>B0MJP2_9FIRM</name>
<evidence type="ECO:0000256" key="1">
    <source>
        <dbReference type="SAM" id="MobiDB-lite"/>
    </source>
</evidence>
<gene>
    <name evidence="3" type="ORF">EUBSIR_00017</name>
</gene>
<dbReference type="Proteomes" id="UP000005326">
    <property type="component" value="Unassembled WGS sequence"/>
</dbReference>
<feature type="signal peptide" evidence="2">
    <location>
        <begin position="1"/>
        <end position="31"/>
    </location>
</feature>
<keyword evidence="4" id="KW-1185">Reference proteome</keyword>